<comment type="caution">
    <text evidence="1">The sequence shown here is derived from an EMBL/GenBank/DDBJ whole genome shotgun (WGS) entry which is preliminary data.</text>
</comment>
<keyword evidence="1" id="KW-0645">Protease</keyword>
<dbReference type="EMBL" id="BCWF01000030">
    <property type="protein sequence ID" value="GAT29729.1"/>
    <property type="molecule type" value="Genomic_DNA"/>
</dbReference>
<protein>
    <submittedName>
        <fullName evidence="1">Lysine aminopeptidase ApsA</fullName>
    </submittedName>
</protein>
<accession>A0A146FXD7</accession>
<dbReference type="GO" id="GO:0004177">
    <property type="term" value="F:aminopeptidase activity"/>
    <property type="evidence" value="ECO:0007669"/>
    <property type="project" value="UniProtKB-KW"/>
</dbReference>
<keyword evidence="1" id="KW-0031">Aminopeptidase</keyword>
<dbReference type="AlphaFoldDB" id="A0A146FXD7"/>
<dbReference type="Proteomes" id="UP000075230">
    <property type="component" value="Unassembled WGS sequence"/>
</dbReference>
<reference evidence="1 2" key="1">
    <citation type="journal article" date="2016" name="DNA Res.">
        <title>Genome sequence of Aspergillus luchuensis NBRC 4314.</title>
        <authorList>
            <person name="Yamada O."/>
            <person name="Machida M."/>
            <person name="Hosoyama A."/>
            <person name="Goto M."/>
            <person name="Takahashi T."/>
            <person name="Futagami T."/>
            <person name="Yamagata Y."/>
            <person name="Takeuchi M."/>
            <person name="Kobayashi T."/>
            <person name="Koike H."/>
            <person name="Abe K."/>
            <person name="Asai K."/>
            <person name="Arita M."/>
            <person name="Fujita N."/>
            <person name="Fukuda K."/>
            <person name="Higa K."/>
            <person name="Horikawa H."/>
            <person name="Ishikawa T."/>
            <person name="Jinno K."/>
            <person name="Kato Y."/>
            <person name="Kirimura K."/>
            <person name="Mizutani O."/>
            <person name="Nakasone K."/>
            <person name="Sano M."/>
            <person name="Shiraishi Y."/>
            <person name="Tsukahara M."/>
            <person name="Gomi K."/>
        </authorList>
    </citation>
    <scope>NUCLEOTIDE SEQUENCE [LARGE SCALE GENOMIC DNA]</scope>
    <source>
        <strain evidence="1 2">RIB 2604</strain>
    </source>
</reference>
<proteinExistence type="predicted"/>
<organism evidence="1 2">
    <name type="scientific">Aspergillus kawachii</name>
    <name type="common">White koji mold</name>
    <name type="synonym">Aspergillus awamori var. kawachi</name>
    <dbReference type="NCBI Taxonomy" id="1069201"/>
    <lineage>
        <taxon>Eukaryota</taxon>
        <taxon>Fungi</taxon>
        <taxon>Dikarya</taxon>
        <taxon>Ascomycota</taxon>
        <taxon>Pezizomycotina</taxon>
        <taxon>Eurotiomycetes</taxon>
        <taxon>Eurotiomycetidae</taxon>
        <taxon>Eurotiales</taxon>
        <taxon>Aspergillaceae</taxon>
        <taxon>Aspergillus</taxon>
        <taxon>Aspergillus subgen. Circumdati</taxon>
    </lineage>
</organism>
<gene>
    <name evidence="1" type="ORF">RIB2604_03100620</name>
</gene>
<name>A0A146FXD7_ASPKA</name>
<sequence length="118" mass="12832">MVEGSNGCMGASPIKTQIMQPIIRMPDTHVCLARNKPGKGLGISNKVMVEVVYRSFGAIQAHPAGVESQLPGWILIPAITHNSSTLSNDVDIPVMKRLMQMIQISRMGYQTTTPQQGE</sequence>
<keyword evidence="1" id="KW-0378">Hydrolase</keyword>
<evidence type="ECO:0000313" key="2">
    <source>
        <dbReference type="Proteomes" id="UP000075230"/>
    </source>
</evidence>
<reference evidence="2" key="2">
    <citation type="submission" date="2016-02" db="EMBL/GenBank/DDBJ databases">
        <title>Genome sequencing of Aspergillus luchuensis NBRC 4314.</title>
        <authorList>
            <person name="Yamada O."/>
        </authorList>
    </citation>
    <scope>NUCLEOTIDE SEQUENCE [LARGE SCALE GENOMIC DNA]</scope>
    <source>
        <strain evidence="2">RIB 2604</strain>
    </source>
</reference>
<evidence type="ECO:0000313" key="1">
    <source>
        <dbReference type="EMBL" id="GAT29729.1"/>
    </source>
</evidence>